<dbReference type="SUPFAM" id="SSF57625">
    <property type="entry name" value="Invertebrate chitin-binding proteins"/>
    <property type="match status" value="3"/>
</dbReference>
<dbReference type="SMART" id="SM00494">
    <property type="entry name" value="ChtBD2"/>
    <property type="match status" value="3"/>
</dbReference>
<feature type="region of interest" description="Disordered" evidence="6">
    <location>
        <begin position="265"/>
        <end position="354"/>
    </location>
</feature>
<keyword evidence="1" id="KW-0147">Chitin-binding</keyword>
<sequence>MLDFNWPDPDEHIKKFPHERYCHYYYQKQTDEIFTIRKCPAGEMFDYHSHECKEKHTAECWGHHYGKHAVHDHIHSKWINHFKCPFPNGNYPDIFDCDKYIVCLDGKPHHKHCPPNQQFDKIRRHCVYAAFCANSTDAALLTHMCPYSSGNFAHLEDCSKYYNCHKSEPTVKTCEKNKLFDEEDRECKDKEVVDCKDRPNPFGVTSTNKLNVKSVATDELHPSVSSANIEINTADTEIVESTNQPGATDNFVMIDKVSMIKGKATAESNQQVGGKETSTVAQSDATSNSSVSMSSKNITESTTQFTGTENSPSSMPSFNTAESTVKSTATDNSYSTLSSANLVQSTAAATKTQH</sequence>
<dbReference type="GO" id="GO:0005576">
    <property type="term" value="C:extracellular region"/>
    <property type="evidence" value="ECO:0007669"/>
    <property type="project" value="InterPro"/>
</dbReference>
<dbReference type="Gene3D" id="2.170.140.10">
    <property type="entry name" value="Chitin binding domain"/>
    <property type="match status" value="2"/>
</dbReference>
<dbReference type="InterPro" id="IPR002557">
    <property type="entry name" value="Chitin-bd_dom"/>
</dbReference>
<feature type="compositionally biased region" description="Polar residues" evidence="6">
    <location>
        <begin position="266"/>
        <end position="282"/>
    </location>
</feature>
<feature type="compositionally biased region" description="Low complexity" evidence="6">
    <location>
        <begin position="283"/>
        <end position="295"/>
    </location>
</feature>
<proteinExistence type="evidence at transcript level"/>
<feature type="compositionally biased region" description="Polar residues" evidence="6">
    <location>
        <begin position="296"/>
        <end position="354"/>
    </location>
</feature>
<dbReference type="InterPro" id="IPR036508">
    <property type="entry name" value="Chitin-bd_dom_sf"/>
</dbReference>
<dbReference type="AlphaFoldDB" id="A0A2L2Y2E2"/>
<evidence type="ECO:0000256" key="6">
    <source>
        <dbReference type="SAM" id="MobiDB-lite"/>
    </source>
</evidence>
<evidence type="ECO:0000259" key="7">
    <source>
        <dbReference type="PROSITE" id="PS50940"/>
    </source>
</evidence>
<dbReference type="InterPro" id="IPR051940">
    <property type="entry name" value="Chitin_bind-dev_reg"/>
</dbReference>
<dbReference type="OrthoDB" id="6435683at2759"/>
<keyword evidence="4" id="KW-1015">Disulfide bond</keyword>
<dbReference type="EMBL" id="IAAA01002820">
    <property type="protein sequence ID" value="LAA02187.1"/>
    <property type="molecule type" value="mRNA"/>
</dbReference>
<evidence type="ECO:0000256" key="4">
    <source>
        <dbReference type="ARBA" id="ARBA00023157"/>
    </source>
</evidence>
<keyword evidence="3" id="KW-0677">Repeat</keyword>
<evidence type="ECO:0000313" key="8">
    <source>
        <dbReference type="EMBL" id="LAA02187.1"/>
    </source>
</evidence>
<dbReference type="PANTHER" id="PTHR23301:SF106">
    <property type="entry name" value="CHITIN-BINDING TYPE-2 DOMAIN-CONTAINING PROTEIN-RELATED"/>
    <property type="match status" value="1"/>
</dbReference>
<evidence type="ECO:0000256" key="5">
    <source>
        <dbReference type="ARBA" id="ARBA00023180"/>
    </source>
</evidence>
<dbReference type="PANTHER" id="PTHR23301">
    <property type="entry name" value="CHITIN BINDING PERITROPHIN-A"/>
    <property type="match status" value="1"/>
</dbReference>
<evidence type="ECO:0000256" key="3">
    <source>
        <dbReference type="ARBA" id="ARBA00022737"/>
    </source>
</evidence>
<reference evidence="8" key="1">
    <citation type="journal article" date="2016" name="Mol. Ecol. Resour.">
        <title>Evaluation of the impact of RNA preservation methods of spiders for de novo transcriptome assembly.</title>
        <authorList>
            <person name="Kono N."/>
            <person name="Nakamura H."/>
            <person name="Ito Y."/>
            <person name="Tomita M."/>
            <person name="Arakawa K."/>
        </authorList>
    </citation>
    <scope>NUCLEOTIDE SEQUENCE</scope>
    <source>
        <tissue evidence="8">Whole body</tissue>
    </source>
</reference>
<dbReference type="PROSITE" id="PS50940">
    <property type="entry name" value="CHIT_BIND_II"/>
    <property type="match status" value="2"/>
</dbReference>
<protein>
    <recommendedName>
        <fullName evidence="7">Chitin-binding type-2 domain-containing protein</fullName>
    </recommendedName>
</protein>
<dbReference type="GO" id="GO:0008061">
    <property type="term" value="F:chitin binding"/>
    <property type="evidence" value="ECO:0007669"/>
    <property type="project" value="UniProtKB-KW"/>
</dbReference>
<evidence type="ECO:0000256" key="2">
    <source>
        <dbReference type="ARBA" id="ARBA00022729"/>
    </source>
</evidence>
<organism evidence="8">
    <name type="scientific">Parasteatoda tepidariorum</name>
    <name type="common">Common house spider</name>
    <name type="synonym">Achaearanea tepidariorum</name>
    <dbReference type="NCBI Taxonomy" id="114398"/>
    <lineage>
        <taxon>Eukaryota</taxon>
        <taxon>Metazoa</taxon>
        <taxon>Ecdysozoa</taxon>
        <taxon>Arthropoda</taxon>
        <taxon>Chelicerata</taxon>
        <taxon>Arachnida</taxon>
        <taxon>Araneae</taxon>
        <taxon>Araneomorphae</taxon>
        <taxon>Entelegynae</taxon>
        <taxon>Araneoidea</taxon>
        <taxon>Theridiidae</taxon>
        <taxon>Parasteatoda</taxon>
    </lineage>
</organism>
<accession>A0A2L2Y2E2</accession>
<evidence type="ECO:0000256" key="1">
    <source>
        <dbReference type="ARBA" id="ARBA00022669"/>
    </source>
</evidence>
<keyword evidence="2" id="KW-0732">Signal</keyword>
<feature type="domain" description="Chitin-binding type-2" evidence="7">
    <location>
        <begin position="81"/>
        <end position="134"/>
    </location>
</feature>
<name>A0A2L2Y2E2_PARTP</name>
<feature type="domain" description="Chitin-binding type-2" evidence="7">
    <location>
        <begin position="142"/>
        <end position="197"/>
    </location>
</feature>
<dbReference type="Pfam" id="PF01607">
    <property type="entry name" value="CBM_14"/>
    <property type="match status" value="2"/>
</dbReference>
<keyword evidence="5" id="KW-0325">Glycoprotein</keyword>